<proteinExistence type="predicted"/>
<comment type="caution">
    <text evidence="1">The sequence shown here is derived from an EMBL/GenBank/DDBJ whole genome shotgun (WGS) entry which is preliminary data.</text>
</comment>
<dbReference type="SUPFAM" id="SSF52047">
    <property type="entry name" value="RNI-like"/>
    <property type="match status" value="1"/>
</dbReference>
<evidence type="ECO:0000313" key="2">
    <source>
        <dbReference type="Proteomes" id="UP001383192"/>
    </source>
</evidence>
<dbReference type="EMBL" id="JAYKXP010000080">
    <property type="protein sequence ID" value="KAK7029676.1"/>
    <property type="molecule type" value="Genomic_DNA"/>
</dbReference>
<gene>
    <name evidence="1" type="ORF">VNI00_014374</name>
</gene>
<accession>A0AAW0BTP3</accession>
<protein>
    <submittedName>
        <fullName evidence="1">Uncharacterized protein</fullName>
    </submittedName>
</protein>
<reference evidence="1 2" key="1">
    <citation type="submission" date="2024-01" db="EMBL/GenBank/DDBJ databases">
        <title>A draft genome for a cacao thread blight-causing isolate of Paramarasmius palmivorus.</title>
        <authorList>
            <person name="Baruah I.K."/>
            <person name="Bukari Y."/>
            <person name="Amoako-Attah I."/>
            <person name="Meinhardt L.W."/>
            <person name="Bailey B.A."/>
            <person name="Cohen S.P."/>
        </authorList>
    </citation>
    <scope>NUCLEOTIDE SEQUENCE [LARGE SCALE GENOMIC DNA]</scope>
    <source>
        <strain evidence="1 2">GH-12</strain>
    </source>
</reference>
<name>A0AAW0BTP3_9AGAR</name>
<dbReference type="Proteomes" id="UP001383192">
    <property type="component" value="Unassembled WGS sequence"/>
</dbReference>
<organism evidence="1 2">
    <name type="scientific">Paramarasmius palmivorus</name>
    <dbReference type="NCBI Taxonomy" id="297713"/>
    <lineage>
        <taxon>Eukaryota</taxon>
        <taxon>Fungi</taxon>
        <taxon>Dikarya</taxon>
        <taxon>Basidiomycota</taxon>
        <taxon>Agaricomycotina</taxon>
        <taxon>Agaricomycetes</taxon>
        <taxon>Agaricomycetidae</taxon>
        <taxon>Agaricales</taxon>
        <taxon>Marasmiineae</taxon>
        <taxon>Marasmiaceae</taxon>
        <taxon>Paramarasmius</taxon>
    </lineage>
</organism>
<keyword evidence="2" id="KW-1185">Reference proteome</keyword>
<evidence type="ECO:0000313" key="1">
    <source>
        <dbReference type="EMBL" id="KAK7029676.1"/>
    </source>
</evidence>
<dbReference type="AlphaFoldDB" id="A0AAW0BTP3"/>
<sequence length="206" mass="23422">MPNIRHLSLEPWGDLFDTLDCLNLPGLTSVRLQGNNMDYLYLKPTEVTNRRFRSFFDRTPGSKVVSLSLDTVPISDEVIISLLRMVPTLEQLDIAEKYHREYKSISTYFWKSLSIVRPTSSHIVVPRLKELNLTFYGKDLDDDALLDTLTSRFDPGGDVAPLKIITLNIVGTVSKKLEESLGYLKTYSGSKGTRLSVECFKRQTRS</sequence>